<evidence type="ECO:0000256" key="3">
    <source>
        <dbReference type="ARBA" id="ARBA00012438"/>
    </source>
</evidence>
<feature type="domain" description="Histidine kinase" evidence="11">
    <location>
        <begin position="313"/>
        <end position="530"/>
    </location>
</feature>
<dbReference type="Pfam" id="PF00512">
    <property type="entry name" value="HisKA"/>
    <property type="match status" value="1"/>
</dbReference>
<dbReference type="PROSITE" id="PS50109">
    <property type="entry name" value="HIS_KIN"/>
    <property type="match status" value="1"/>
</dbReference>
<dbReference type="Gene3D" id="6.10.340.10">
    <property type="match status" value="1"/>
</dbReference>
<dbReference type="GO" id="GO:0005524">
    <property type="term" value="F:ATP binding"/>
    <property type="evidence" value="ECO:0007669"/>
    <property type="project" value="UniProtKB-KW"/>
</dbReference>
<keyword evidence="9" id="KW-0067">ATP-binding</keyword>
<evidence type="ECO:0000256" key="4">
    <source>
        <dbReference type="ARBA" id="ARBA00022475"/>
    </source>
</evidence>
<dbReference type="SUPFAM" id="SSF47384">
    <property type="entry name" value="Homodimeric domain of signal transducing histidine kinase"/>
    <property type="match status" value="1"/>
</dbReference>
<dbReference type="InterPro" id="IPR036097">
    <property type="entry name" value="HisK_dim/P_sf"/>
</dbReference>
<dbReference type="KEGG" id="mpc:Mar181_1789"/>
<dbReference type="HOGENOM" id="CLU_000445_89_27_6"/>
<keyword evidence="8 13" id="KW-0418">Kinase</keyword>
<dbReference type="PANTHER" id="PTHR44936:SF10">
    <property type="entry name" value="SENSOR PROTEIN RSTB"/>
    <property type="match status" value="1"/>
</dbReference>
<keyword evidence="10" id="KW-0812">Transmembrane</keyword>
<dbReference type="InterPro" id="IPR005467">
    <property type="entry name" value="His_kinase_dom"/>
</dbReference>
<keyword evidence="10" id="KW-0472">Membrane</keyword>
<keyword evidence="5" id="KW-0597">Phosphoprotein</keyword>
<evidence type="ECO:0000256" key="1">
    <source>
        <dbReference type="ARBA" id="ARBA00000085"/>
    </source>
</evidence>
<dbReference type="EC" id="2.7.13.3" evidence="3"/>
<keyword evidence="4" id="KW-1003">Cell membrane</keyword>
<dbReference type="eggNOG" id="COG2205">
    <property type="taxonomic scope" value="Bacteria"/>
</dbReference>
<dbReference type="Pfam" id="PF02518">
    <property type="entry name" value="HATPase_c"/>
    <property type="match status" value="1"/>
</dbReference>
<evidence type="ECO:0000256" key="9">
    <source>
        <dbReference type="ARBA" id="ARBA00022840"/>
    </source>
</evidence>
<dbReference type="PANTHER" id="PTHR44936">
    <property type="entry name" value="SENSOR PROTEIN CREC"/>
    <property type="match status" value="1"/>
</dbReference>
<evidence type="ECO:0000313" key="14">
    <source>
        <dbReference type="Proteomes" id="UP000009230"/>
    </source>
</evidence>
<dbReference type="GO" id="GO:0000155">
    <property type="term" value="F:phosphorelay sensor kinase activity"/>
    <property type="evidence" value="ECO:0007669"/>
    <property type="project" value="InterPro"/>
</dbReference>
<comment type="catalytic activity">
    <reaction evidence="1">
        <text>ATP + protein L-histidine = ADP + protein N-phospho-L-histidine.</text>
        <dbReference type="EC" id="2.7.13.3"/>
    </reaction>
</comment>
<comment type="subcellular location">
    <subcellularLocation>
        <location evidence="2">Cell membrane</location>
        <topology evidence="2">Multi-pass membrane protein</topology>
    </subcellularLocation>
</comment>
<dbReference type="AlphaFoldDB" id="F6D0M9"/>
<evidence type="ECO:0000256" key="5">
    <source>
        <dbReference type="ARBA" id="ARBA00022553"/>
    </source>
</evidence>
<keyword evidence="14" id="KW-1185">Reference proteome</keyword>
<dbReference type="GO" id="GO:0005886">
    <property type="term" value="C:plasma membrane"/>
    <property type="evidence" value="ECO:0007669"/>
    <property type="project" value="UniProtKB-SubCell"/>
</dbReference>
<dbReference type="Gene3D" id="3.30.565.10">
    <property type="entry name" value="Histidine kinase-like ATPase, C-terminal domain"/>
    <property type="match status" value="1"/>
</dbReference>
<evidence type="ECO:0000259" key="12">
    <source>
        <dbReference type="PROSITE" id="PS50885"/>
    </source>
</evidence>
<dbReference type="EMBL" id="CP002771">
    <property type="protein sequence ID" value="AEF54827.1"/>
    <property type="molecule type" value="Genomic_DNA"/>
</dbReference>
<dbReference type="CDD" id="cd06225">
    <property type="entry name" value="HAMP"/>
    <property type="match status" value="1"/>
</dbReference>
<dbReference type="Gene3D" id="1.10.287.130">
    <property type="match status" value="1"/>
</dbReference>
<evidence type="ECO:0000256" key="10">
    <source>
        <dbReference type="SAM" id="Phobius"/>
    </source>
</evidence>
<keyword evidence="7" id="KW-0547">Nucleotide-binding</keyword>
<evidence type="ECO:0000256" key="8">
    <source>
        <dbReference type="ARBA" id="ARBA00022777"/>
    </source>
</evidence>
<reference evidence="13 14" key="1">
    <citation type="journal article" date="2012" name="Stand. Genomic Sci.">
        <title>Complete genome sequence of Marinomonas posidonica type strain (IVIA-Po-181(T)).</title>
        <authorList>
            <person name="Lucas-Elio P."/>
            <person name="Goodwin L."/>
            <person name="Woyke T."/>
            <person name="Pitluck S."/>
            <person name="Nolan M."/>
            <person name="Kyrpides N.C."/>
            <person name="Detter J.C."/>
            <person name="Copeland A."/>
            <person name="Lu M."/>
            <person name="Bruce D."/>
            <person name="Detter C."/>
            <person name="Tapia R."/>
            <person name="Han S."/>
            <person name="Land M.L."/>
            <person name="Ivanova N."/>
            <person name="Mikhailova N."/>
            <person name="Johnston A.W."/>
            <person name="Sanchez-Amat A."/>
        </authorList>
    </citation>
    <scope>NUCLEOTIDE SEQUENCE [LARGE SCALE GENOMIC DNA]</scope>
    <source>
        <strain evidence="14">CECT 7376 / NCIMB 14433 / IVIA-Po-181</strain>
    </source>
</reference>
<dbReference type="InterPro" id="IPR050980">
    <property type="entry name" value="2C_sensor_his_kinase"/>
</dbReference>
<dbReference type="PROSITE" id="PS50885">
    <property type="entry name" value="HAMP"/>
    <property type="match status" value="1"/>
</dbReference>
<gene>
    <name evidence="13" type="ordered locus">Mar181_1789</name>
</gene>
<evidence type="ECO:0000256" key="7">
    <source>
        <dbReference type="ARBA" id="ARBA00022741"/>
    </source>
</evidence>
<sequence length="535" mass="61708">MFRSFTGLWLLVFVPLIFLLYPHPYNPIQLFNEHIESERYVSLYSGTFILIESQLDSLPEKNWPSRIKELETHFGYGLKVLPLASMTLSQHQKTQLKNHQIVFINDEPEFLIKLINDSNYVICLEVDLTLDEDIVRGAQGTLYLIRQTFENAPENQWKQIISELNPILDYQLQLIDKSDFELTEKEQNLWQKKQIFWRLNANKQLRLFTPIPNSEKVLVAQQLPYTSNTPIALLILLLMFVVFISISMFFWIYPLWRDLKQLSKVATQFGQGQLNLRTNIPNISVIASLSHEFNQMAHRIENSVISQRTLTNAIAHDLRQPLYRIRFALEMFNDSLLSIEQRQQYRQSIENSLRDLDHLINQSLQLSRYTNDQAQIRLSQHNIIPLLEDEIEHIKITQPDIQIGLTLAPELSTKKLILDPVATRRALNNLLTNAVRYANTTIEVNAFIDAEQNSLIIEIGDDGPGIAPEKAQNIFAPFVQLNNDQRKAQSGHGLGLAIVKQITLWHKGKVWLEDAPIGGAKFVLCWPTDPTSQAN</sequence>
<keyword evidence="6" id="KW-0808">Transferase</keyword>
<dbReference type="Proteomes" id="UP000009230">
    <property type="component" value="Chromosome"/>
</dbReference>
<accession>F6D0M9</accession>
<dbReference type="SMART" id="SM00388">
    <property type="entry name" value="HisKA"/>
    <property type="match status" value="1"/>
</dbReference>
<dbReference type="InterPro" id="IPR036890">
    <property type="entry name" value="HATPase_C_sf"/>
</dbReference>
<feature type="domain" description="HAMP" evidence="12">
    <location>
        <begin position="253"/>
        <end position="305"/>
    </location>
</feature>
<name>F6D0M9_MARPP</name>
<dbReference type="InterPro" id="IPR003594">
    <property type="entry name" value="HATPase_dom"/>
</dbReference>
<dbReference type="PRINTS" id="PR00344">
    <property type="entry name" value="BCTRLSENSOR"/>
</dbReference>
<dbReference type="CDD" id="cd00082">
    <property type="entry name" value="HisKA"/>
    <property type="match status" value="1"/>
</dbReference>
<dbReference type="OrthoDB" id="9804645at2"/>
<keyword evidence="10" id="KW-1133">Transmembrane helix</keyword>
<dbReference type="InterPro" id="IPR003660">
    <property type="entry name" value="HAMP_dom"/>
</dbReference>
<evidence type="ECO:0000256" key="2">
    <source>
        <dbReference type="ARBA" id="ARBA00004651"/>
    </source>
</evidence>
<protein>
    <recommendedName>
        <fullName evidence="3">histidine kinase</fullName>
        <ecNumber evidence="3">2.7.13.3</ecNumber>
    </recommendedName>
</protein>
<evidence type="ECO:0000259" key="11">
    <source>
        <dbReference type="PROSITE" id="PS50109"/>
    </source>
</evidence>
<dbReference type="InterPro" id="IPR003661">
    <property type="entry name" value="HisK_dim/P_dom"/>
</dbReference>
<dbReference type="RefSeq" id="WP_013796302.1">
    <property type="nucleotide sequence ID" value="NC_015559.1"/>
</dbReference>
<dbReference type="STRING" id="491952.Mar181_1789"/>
<feature type="transmembrane region" description="Helical" evidence="10">
    <location>
        <begin position="231"/>
        <end position="253"/>
    </location>
</feature>
<dbReference type="InterPro" id="IPR004358">
    <property type="entry name" value="Sig_transdc_His_kin-like_C"/>
</dbReference>
<evidence type="ECO:0000313" key="13">
    <source>
        <dbReference type="EMBL" id="AEF54827.1"/>
    </source>
</evidence>
<dbReference type="SUPFAM" id="SSF55874">
    <property type="entry name" value="ATPase domain of HSP90 chaperone/DNA topoisomerase II/histidine kinase"/>
    <property type="match status" value="1"/>
</dbReference>
<evidence type="ECO:0000256" key="6">
    <source>
        <dbReference type="ARBA" id="ARBA00022679"/>
    </source>
</evidence>
<proteinExistence type="predicted"/>
<organism evidence="13 14">
    <name type="scientific">Marinomonas posidonica (strain CECT 7376 / NCIMB 14433 / IVIA-Po-181)</name>
    <dbReference type="NCBI Taxonomy" id="491952"/>
    <lineage>
        <taxon>Bacteria</taxon>
        <taxon>Pseudomonadati</taxon>
        <taxon>Pseudomonadota</taxon>
        <taxon>Gammaproteobacteria</taxon>
        <taxon>Oceanospirillales</taxon>
        <taxon>Oceanospirillaceae</taxon>
        <taxon>Marinomonas</taxon>
    </lineage>
</organism>
<dbReference type="SMART" id="SM00387">
    <property type="entry name" value="HATPase_c"/>
    <property type="match status" value="1"/>
</dbReference>